<dbReference type="GeneTree" id="ENSGT00530000063460"/>
<dbReference type="SUPFAM" id="SSF50044">
    <property type="entry name" value="SH3-domain"/>
    <property type="match status" value="2"/>
</dbReference>
<evidence type="ECO:0000313" key="6">
    <source>
        <dbReference type="Ensembl" id="ENSACIP00000006163.1"/>
    </source>
</evidence>
<reference evidence="6" key="1">
    <citation type="submission" date="2025-08" db="UniProtKB">
        <authorList>
            <consortium name="Ensembl"/>
        </authorList>
    </citation>
    <scope>IDENTIFICATION</scope>
</reference>
<dbReference type="Pfam" id="PF14603">
    <property type="entry name" value="hSH3"/>
    <property type="match status" value="2"/>
</dbReference>
<feature type="compositionally biased region" description="Basic and acidic residues" evidence="4">
    <location>
        <begin position="347"/>
        <end position="384"/>
    </location>
</feature>
<feature type="compositionally biased region" description="Basic and acidic residues" evidence="4">
    <location>
        <begin position="77"/>
        <end position="86"/>
    </location>
</feature>
<dbReference type="GO" id="GO:0050852">
    <property type="term" value="P:T cell receptor signaling pathway"/>
    <property type="evidence" value="ECO:0007669"/>
    <property type="project" value="TreeGrafter"/>
</dbReference>
<evidence type="ECO:0000256" key="1">
    <source>
        <dbReference type="ARBA" id="ARBA00022443"/>
    </source>
</evidence>
<feature type="region of interest" description="Disordered" evidence="4">
    <location>
        <begin position="14"/>
        <end position="386"/>
    </location>
</feature>
<dbReference type="InterPro" id="IPR029294">
    <property type="entry name" value="hSH3"/>
</dbReference>
<proteinExistence type="predicted"/>
<feature type="compositionally biased region" description="Pro residues" evidence="4">
    <location>
        <begin position="309"/>
        <end position="318"/>
    </location>
</feature>
<feature type="compositionally biased region" description="Basic and acidic residues" evidence="4">
    <location>
        <begin position="325"/>
        <end position="338"/>
    </location>
</feature>
<dbReference type="InterPro" id="IPR001452">
    <property type="entry name" value="SH3_domain"/>
</dbReference>
<feature type="compositionally biased region" description="Polar residues" evidence="4">
    <location>
        <begin position="220"/>
        <end position="238"/>
    </location>
</feature>
<feature type="compositionally biased region" description="Polar residues" evidence="4">
    <location>
        <begin position="98"/>
        <end position="122"/>
    </location>
</feature>
<sequence>QDNKSDVKAIMARFQAGGASTDETSSTPVGRVKPPVHPTLSSGPPIQKKPVLESLSGSAINTPPKPNFLKNTVSSKSDTDAHEPNKTKALASRFGNIQDDSNTNSKPFTANKQPTPLKSPFSQAPEVKSPAQKPPFNKPPLTSTTSDSKPTFPKPPSAISTKPSWVKEDSGGGAATNSIPTPAKLPGVQQKPSSNIVKLWQQNEEQAGGNTDNVIKPSPLANSSFKPPSNFKNAQNMFNKEDKTEQTDSGGTSKPSLTGTNSFPPPKPPANKKPSFKKPAKPSPLPSGINGDDSSGPKRNPLPNSLALGPPPAKPNRPPKVNLENFKRGAETSDDGKLDLFVLQEAAEQKQDKRKEKEDKEEKKRQEAEKKEQKEREKKEQDARKRFKLVGPLEVLQRGKARTDSRGSKTELALKQGDPVDIIRVQGNPEGKWLGRMQDGSIGYVKTTSVEIDFNSLKSQGASRQQAYDPEVYDDIDVADHRYCCQLYLISLAVVLPPLPGGEGGEIYDDVLDPNLESGVPVDEEIYDDVDSQSAPPPPPISSLPAMKGKNKKEFRKKFKYEGEIQVLYQVTVVHNLTNKKWSGKELPIKAGEALDVIAKAVDNKLICRNEDGKCEYLFTDGDIYDDIGDGTLNSLLLFSK</sequence>
<dbReference type="GO" id="GO:0072659">
    <property type="term" value="P:protein localization to plasma membrane"/>
    <property type="evidence" value="ECO:0007669"/>
    <property type="project" value="TreeGrafter"/>
</dbReference>
<evidence type="ECO:0000259" key="5">
    <source>
        <dbReference type="PROSITE" id="PS50002"/>
    </source>
</evidence>
<dbReference type="FunFam" id="2.30.30.40:FF:000307">
    <property type="entry name" value="Predicted protein"/>
    <property type="match status" value="1"/>
</dbReference>
<feature type="compositionally biased region" description="Polar residues" evidence="4">
    <location>
        <begin position="190"/>
        <end position="213"/>
    </location>
</feature>
<protein>
    <submittedName>
        <fullName evidence="6">FYN binding protein b</fullName>
    </submittedName>
</protein>
<accession>A0A3Q0R8G0</accession>
<evidence type="ECO:0000256" key="2">
    <source>
        <dbReference type="ARBA" id="ARBA00022553"/>
    </source>
</evidence>
<evidence type="ECO:0000256" key="4">
    <source>
        <dbReference type="SAM" id="MobiDB-lite"/>
    </source>
</evidence>
<reference evidence="6" key="2">
    <citation type="submission" date="2025-09" db="UniProtKB">
        <authorList>
            <consortium name="Ensembl"/>
        </authorList>
    </citation>
    <scope>IDENTIFICATION</scope>
</reference>
<dbReference type="GO" id="GO:0007229">
    <property type="term" value="P:integrin-mediated signaling pathway"/>
    <property type="evidence" value="ECO:0007669"/>
    <property type="project" value="InterPro"/>
</dbReference>
<dbReference type="InterPro" id="IPR036028">
    <property type="entry name" value="SH3-like_dom_sf"/>
</dbReference>
<dbReference type="Gene3D" id="2.30.30.40">
    <property type="entry name" value="SH3 Domains"/>
    <property type="match status" value="2"/>
</dbReference>
<evidence type="ECO:0000313" key="7">
    <source>
        <dbReference type="Proteomes" id="UP000261340"/>
    </source>
</evidence>
<dbReference type="GO" id="GO:0005886">
    <property type="term" value="C:plasma membrane"/>
    <property type="evidence" value="ECO:0007669"/>
    <property type="project" value="InterPro"/>
</dbReference>
<dbReference type="PROSITE" id="PS50002">
    <property type="entry name" value="SH3"/>
    <property type="match status" value="1"/>
</dbReference>
<dbReference type="Ensembl" id="ENSACIT00000006349.1">
    <property type="protein sequence ID" value="ENSACIP00000006163.1"/>
    <property type="gene ID" value="ENSACIG00000004833.1"/>
</dbReference>
<dbReference type="PANTHER" id="PTHR16830">
    <property type="entry name" value="SH2 CONTAINING ADAPTOR PRAM-1 RELATED"/>
    <property type="match status" value="1"/>
</dbReference>
<feature type="domain" description="SH3" evidence="5">
    <location>
        <begin position="394"/>
        <end position="455"/>
    </location>
</feature>
<dbReference type="Proteomes" id="UP000261340">
    <property type="component" value="Unplaced"/>
</dbReference>
<evidence type="ECO:0000256" key="3">
    <source>
        <dbReference type="PROSITE-ProRule" id="PRU00192"/>
    </source>
</evidence>
<keyword evidence="7" id="KW-1185">Reference proteome</keyword>
<keyword evidence="1 3" id="KW-0728">SH3 domain</keyword>
<feature type="compositionally biased region" description="Polar residues" evidence="4">
    <location>
        <begin position="247"/>
        <end position="260"/>
    </location>
</feature>
<organism evidence="6 7">
    <name type="scientific">Amphilophus citrinellus</name>
    <name type="common">Midas cichlid</name>
    <name type="synonym">Cichlasoma citrinellum</name>
    <dbReference type="NCBI Taxonomy" id="61819"/>
    <lineage>
        <taxon>Eukaryota</taxon>
        <taxon>Metazoa</taxon>
        <taxon>Chordata</taxon>
        <taxon>Craniata</taxon>
        <taxon>Vertebrata</taxon>
        <taxon>Euteleostomi</taxon>
        <taxon>Actinopterygii</taxon>
        <taxon>Neopterygii</taxon>
        <taxon>Teleostei</taxon>
        <taxon>Neoteleostei</taxon>
        <taxon>Acanthomorphata</taxon>
        <taxon>Ovalentaria</taxon>
        <taxon>Cichlomorphae</taxon>
        <taxon>Cichliformes</taxon>
        <taxon>Cichlidae</taxon>
        <taxon>New World cichlids</taxon>
        <taxon>Cichlasomatinae</taxon>
        <taxon>Heroini</taxon>
        <taxon>Amphilophus</taxon>
    </lineage>
</organism>
<dbReference type="AlphaFoldDB" id="A0A3Q0R8G0"/>
<feature type="region of interest" description="Disordered" evidence="4">
    <location>
        <begin position="528"/>
        <end position="547"/>
    </location>
</feature>
<keyword evidence="2" id="KW-0597">Phosphoprotein</keyword>
<name>A0A3Q0R8G0_AMPCI</name>
<dbReference type="InterPro" id="IPR043443">
    <property type="entry name" value="FYB1/2-like"/>
</dbReference>
<feature type="compositionally biased region" description="Polar residues" evidence="4">
    <location>
        <begin position="140"/>
        <end position="149"/>
    </location>
</feature>
<dbReference type="PANTHER" id="PTHR16830:SF19">
    <property type="entry name" value="FYN-BINDING PROTEIN-LIKE-RELATED"/>
    <property type="match status" value="1"/>
</dbReference>